<gene>
    <name evidence="1" type="ORF">HXX08_17320</name>
</gene>
<dbReference type="Proteomes" id="UP000521676">
    <property type="component" value="Unassembled WGS sequence"/>
</dbReference>
<comment type="caution">
    <text evidence="1">The sequence shown here is derived from an EMBL/GenBank/DDBJ whole genome shotgun (WGS) entry which is preliminary data.</text>
</comment>
<evidence type="ECO:0000313" key="2">
    <source>
        <dbReference type="Proteomes" id="UP000521676"/>
    </source>
</evidence>
<accession>A0A8T7M680</accession>
<name>A0A8T7M680_9CHLR</name>
<proteinExistence type="predicted"/>
<dbReference type="EMBL" id="JACATZ010000003">
    <property type="protein sequence ID" value="NWJ47618.1"/>
    <property type="molecule type" value="Genomic_DNA"/>
</dbReference>
<protein>
    <submittedName>
        <fullName evidence="1">Uncharacterized protein</fullName>
    </submittedName>
</protein>
<sequence>MSGYLKANRNYLVNYGERYRNGERISTGFVESTINQLISRRFVKKQQMKWRPRGAHLLLQVRVKVIDDELHQRFCEWYPGMQPLNTETVEKVKQAA</sequence>
<reference evidence="1 2" key="1">
    <citation type="submission" date="2020-06" db="EMBL/GenBank/DDBJ databases">
        <title>Anoxygenic phototrophic Chloroflexota member uses a Type I reaction center.</title>
        <authorList>
            <person name="Tsuji J.M."/>
            <person name="Shaw N.A."/>
            <person name="Nagashima S."/>
            <person name="Venkiteswaran J."/>
            <person name="Schiff S.L."/>
            <person name="Hanada S."/>
            <person name="Tank M."/>
            <person name="Neufeld J.D."/>
        </authorList>
    </citation>
    <scope>NUCLEOTIDE SEQUENCE [LARGE SCALE GENOMIC DNA]</scope>
    <source>
        <strain evidence="1">L227-S17</strain>
    </source>
</reference>
<organism evidence="1 2">
    <name type="scientific">Candidatus Chlorohelix allophototropha</name>
    <dbReference type="NCBI Taxonomy" id="3003348"/>
    <lineage>
        <taxon>Bacteria</taxon>
        <taxon>Bacillati</taxon>
        <taxon>Chloroflexota</taxon>
        <taxon>Chloroflexia</taxon>
        <taxon>Candidatus Chloroheliales</taxon>
        <taxon>Candidatus Chloroheliaceae</taxon>
        <taxon>Candidatus Chlorohelix</taxon>
    </lineage>
</organism>
<evidence type="ECO:0000313" key="1">
    <source>
        <dbReference type="EMBL" id="NWJ47618.1"/>
    </source>
</evidence>
<dbReference type="AlphaFoldDB" id="A0A8T7M680"/>